<feature type="compositionally biased region" description="Polar residues" evidence="1">
    <location>
        <begin position="142"/>
        <end position="154"/>
    </location>
</feature>
<feature type="region of interest" description="Disordered" evidence="1">
    <location>
        <begin position="418"/>
        <end position="476"/>
    </location>
</feature>
<proteinExistence type="predicted"/>
<comment type="caution">
    <text evidence="3">The sequence shown here is derived from an EMBL/GenBank/DDBJ whole genome shotgun (WGS) entry which is preliminary data.</text>
</comment>
<feature type="compositionally biased region" description="Basic and acidic residues" evidence="1">
    <location>
        <begin position="36"/>
        <end position="46"/>
    </location>
</feature>
<feature type="region of interest" description="Disordered" evidence="1">
    <location>
        <begin position="142"/>
        <end position="163"/>
    </location>
</feature>
<dbReference type="GO" id="GO:0046983">
    <property type="term" value="F:protein dimerization activity"/>
    <property type="evidence" value="ECO:0007669"/>
    <property type="project" value="InterPro"/>
</dbReference>
<feature type="compositionally biased region" description="Polar residues" evidence="1">
    <location>
        <begin position="441"/>
        <end position="451"/>
    </location>
</feature>
<dbReference type="GO" id="GO:0032502">
    <property type="term" value="P:developmental process"/>
    <property type="evidence" value="ECO:0007669"/>
    <property type="project" value="TreeGrafter"/>
</dbReference>
<feature type="domain" description="BHLH" evidence="2">
    <location>
        <begin position="470"/>
        <end position="522"/>
    </location>
</feature>
<gene>
    <name evidence="3" type="ORF">RRG08_040742</name>
</gene>
<dbReference type="Gene3D" id="4.10.280.10">
    <property type="entry name" value="Helix-loop-helix DNA-binding domain"/>
    <property type="match status" value="1"/>
</dbReference>
<dbReference type="Pfam" id="PF00010">
    <property type="entry name" value="HLH"/>
    <property type="match status" value="1"/>
</dbReference>
<reference evidence="3" key="1">
    <citation type="journal article" date="2023" name="G3 (Bethesda)">
        <title>A reference genome for the long-term kleptoplast-retaining sea slug Elysia crispata morphotype clarki.</title>
        <authorList>
            <person name="Eastman K.E."/>
            <person name="Pendleton A.L."/>
            <person name="Shaikh M.A."/>
            <person name="Suttiyut T."/>
            <person name="Ogas R."/>
            <person name="Tomko P."/>
            <person name="Gavelis G."/>
            <person name="Widhalm J.R."/>
            <person name="Wisecaver J.H."/>
        </authorList>
    </citation>
    <scope>NUCLEOTIDE SEQUENCE</scope>
    <source>
        <strain evidence="3">ECLA1</strain>
    </source>
</reference>
<evidence type="ECO:0000313" key="4">
    <source>
        <dbReference type="Proteomes" id="UP001283361"/>
    </source>
</evidence>
<evidence type="ECO:0000313" key="3">
    <source>
        <dbReference type="EMBL" id="KAK3804235.1"/>
    </source>
</evidence>
<feature type="region of interest" description="Disordered" evidence="1">
    <location>
        <begin position="87"/>
        <end position="124"/>
    </location>
</feature>
<feature type="compositionally biased region" description="Basic and acidic residues" evidence="1">
    <location>
        <begin position="108"/>
        <end position="122"/>
    </location>
</feature>
<dbReference type="SUPFAM" id="SSF47459">
    <property type="entry name" value="HLH, helix-loop-helix DNA-binding domain"/>
    <property type="match status" value="1"/>
</dbReference>
<dbReference type="Proteomes" id="UP001283361">
    <property type="component" value="Unassembled WGS sequence"/>
</dbReference>
<dbReference type="PROSITE" id="PS50888">
    <property type="entry name" value="BHLH"/>
    <property type="match status" value="1"/>
</dbReference>
<feature type="compositionally biased region" description="Polar residues" evidence="1">
    <location>
        <begin position="91"/>
        <end position="100"/>
    </location>
</feature>
<feature type="compositionally biased region" description="Polar residues" evidence="1">
    <location>
        <begin position="9"/>
        <end position="19"/>
    </location>
</feature>
<accession>A0AAE1BE64</accession>
<name>A0AAE1BE64_9GAST</name>
<dbReference type="PANTHER" id="PTHR23349">
    <property type="entry name" value="BASIC HELIX-LOOP-HELIX TRANSCRIPTION FACTOR, TWIST"/>
    <property type="match status" value="1"/>
</dbReference>
<evidence type="ECO:0000259" key="2">
    <source>
        <dbReference type="PROSITE" id="PS50888"/>
    </source>
</evidence>
<sequence>MKKKVYEKQLSQLRPTLTSDVKRDAGGKAKSRKSRARQESKPDRPRASASGKGLTSNGRATSRLACTQAQVGTLPNVEVLIKRRVVGPDPSVSTPSNPLSSVPIGKDTANREASNMEREVSSKNDLLTSSVSIPVCVTDTVSGENAERSSTAPPETQWVPPPSSRYRIDLNHTLDTSGNIAAQKVEAEKTMQCDVSCSLPSTTLEPVTSTESGSSLPSTTDDSHTYAPNLSGSVQMASSMSVPQTFPILGASQPSSIANISSAGPSDNQPVSLISSPQILHLSGQFASESRTNYSSHPGDNTMPHYQSIPTSSGQELHTLTPMVLSDSRRFDEAGAASRMVSHGDHFPGHSGVSWEQENNRYSDYSAPWRHQTNHDVYLSNGNTYALKRPYINGNIMGGTIENNNDANLHDHNTRSKLYPQQHQHQEPMSDDKTDPDVYSNGYTSDDSSCAKTPVGGTSRRRRKRVQTPVQRSAANMRERRRMCHLNDAFNYLKEHLPNVKDKKKLSRIQTLKAAIYYIHLLRDSLKLQ</sequence>
<dbReference type="InterPro" id="IPR011598">
    <property type="entry name" value="bHLH_dom"/>
</dbReference>
<feature type="compositionally biased region" description="Polar residues" evidence="1">
    <location>
        <begin position="53"/>
        <end position="62"/>
    </location>
</feature>
<feature type="region of interest" description="Disordered" evidence="1">
    <location>
        <begin position="1"/>
        <end position="62"/>
    </location>
</feature>
<organism evidence="3 4">
    <name type="scientific">Elysia crispata</name>
    <name type="common">lettuce slug</name>
    <dbReference type="NCBI Taxonomy" id="231223"/>
    <lineage>
        <taxon>Eukaryota</taxon>
        <taxon>Metazoa</taxon>
        <taxon>Spiralia</taxon>
        <taxon>Lophotrochozoa</taxon>
        <taxon>Mollusca</taxon>
        <taxon>Gastropoda</taxon>
        <taxon>Heterobranchia</taxon>
        <taxon>Euthyneura</taxon>
        <taxon>Panpulmonata</taxon>
        <taxon>Sacoglossa</taxon>
        <taxon>Placobranchoidea</taxon>
        <taxon>Plakobranchidae</taxon>
        <taxon>Elysia</taxon>
    </lineage>
</organism>
<feature type="compositionally biased region" description="Basic and acidic residues" evidence="1">
    <location>
        <begin position="424"/>
        <end position="436"/>
    </location>
</feature>
<dbReference type="SMART" id="SM00353">
    <property type="entry name" value="HLH"/>
    <property type="match status" value="1"/>
</dbReference>
<evidence type="ECO:0000256" key="1">
    <source>
        <dbReference type="SAM" id="MobiDB-lite"/>
    </source>
</evidence>
<dbReference type="InterPro" id="IPR050283">
    <property type="entry name" value="E-box_TF_Regulators"/>
</dbReference>
<dbReference type="PANTHER" id="PTHR23349:SF111">
    <property type="entry name" value="BHLH DOMAIN-CONTAINING PROTEIN"/>
    <property type="match status" value="1"/>
</dbReference>
<dbReference type="GO" id="GO:0000977">
    <property type="term" value="F:RNA polymerase II transcription regulatory region sequence-specific DNA binding"/>
    <property type="evidence" value="ECO:0007669"/>
    <property type="project" value="TreeGrafter"/>
</dbReference>
<dbReference type="GO" id="GO:0000981">
    <property type="term" value="F:DNA-binding transcription factor activity, RNA polymerase II-specific"/>
    <property type="evidence" value="ECO:0007669"/>
    <property type="project" value="TreeGrafter"/>
</dbReference>
<protein>
    <recommendedName>
        <fullName evidence="2">BHLH domain-containing protein</fullName>
    </recommendedName>
</protein>
<dbReference type="AlphaFoldDB" id="A0AAE1BE64"/>
<keyword evidence="4" id="KW-1185">Reference proteome</keyword>
<dbReference type="InterPro" id="IPR036638">
    <property type="entry name" value="HLH_DNA-bd_sf"/>
</dbReference>
<dbReference type="EMBL" id="JAWDGP010000029">
    <property type="protein sequence ID" value="KAK3804235.1"/>
    <property type="molecule type" value="Genomic_DNA"/>
</dbReference>
<feature type="region of interest" description="Disordered" evidence="1">
    <location>
        <begin position="199"/>
        <end position="231"/>
    </location>
</feature>